<dbReference type="SUPFAM" id="SSF55874">
    <property type="entry name" value="ATPase domain of HSP90 chaperone/DNA topoisomerase II/histidine kinase"/>
    <property type="match status" value="1"/>
</dbReference>
<dbReference type="InterPro" id="IPR036097">
    <property type="entry name" value="HisK_dim/P_sf"/>
</dbReference>
<evidence type="ECO:0000256" key="2">
    <source>
        <dbReference type="ARBA" id="ARBA00004236"/>
    </source>
</evidence>
<evidence type="ECO:0000256" key="11">
    <source>
        <dbReference type="SAM" id="Phobius"/>
    </source>
</evidence>
<keyword evidence="8 11" id="KW-1133">Transmembrane helix</keyword>
<comment type="catalytic activity">
    <reaction evidence="1">
        <text>ATP + protein L-histidine = ADP + protein N-phospho-L-histidine.</text>
        <dbReference type="EC" id="2.7.13.3"/>
    </reaction>
</comment>
<feature type="domain" description="Histidine kinase" evidence="12">
    <location>
        <begin position="230"/>
        <end position="450"/>
    </location>
</feature>
<dbReference type="OrthoDB" id="9786919at2"/>
<evidence type="ECO:0000256" key="8">
    <source>
        <dbReference type="ARBA" id="ARBA00022989"/>
    </source>
</evidence>
<dbReference type="PROSITE" id="PS50109">
    <property type="entry name" value="HIS_KIN"/>
    <property type="match status" value="1"/>
</dbReference>
<evidence type="ECO:0000259" key="13">
    <source>
        <dbReference type="PROSITE" id="PS50885"/>
    </source>
</evidence>
<protein>
    <recommendedName>
        <fullName evidence="3">histidine kinase</fullName>
        <ecNumber evidence="3">2.7.13.3</ecNumber>
    </recommendedName>
</protein>
<keyword evidence="6 11" id="KW-0812">Transmembrane</keyword>
<gene>
    <name evidence="14" type="ORF">MPLG2_3601</name>
</gene>
<dbReference type="CDD" id="cd00082">
    <property type="entry name" value="HisKA"/>
    <property type="match status" value="1"/>
</dbReference>
<dbReference type="InterPro" id="IPR003661">
    <property type="entry name" value="HisK_dim/P_dom"/>
</dbReference>
<dbReference type="InterPro" id="IPR004358">
    <property type="entry name" value="Sig_transdc_His_kin-like_C"/>
</dbReference>
<evidence type="ECO:0000256" key="5">
    <source>
        <dbReference type="ARBA" id="ARBA00022679"/>
    </source>
</evidence>
<feature type="transmembrane region" description="Helical" evidence="11">
    <location>
        <begin position="145"/>
        <end position="168"/>
    </location>
</feature>
<dbReference type="SMART" id="SM00304">
    <property type="entry name" value="HAMP"/>
    <property type="match status" value="1"/>
</dbReference>
<keyword evidence="5" id="KW-0808">Transferase</keyword>
<dbReference type="SMART" id="SM00387">
    <property type="entry name" value="HATPase_c"/>
    <property type="match status" value="1"/>
</dbReference>
<dbReference type="CDD" id="cd06225">
    <property type="entry name" value="HAMP"/>
    <property type="match status" value="1"/>
</dbReference>
<dbReference type="EC" id="2.7.13.3" evidence="3"/>
<keyword evidence="7 14" id="KW-0418">Kinase</keyword>
<dbReference type="PANTHER" id="PTHR45436">
    <property type="entry name" value="SENSOR HISTIDINE KINASE YKOH"/>
    <property type="match status" value="1"/>
</dbReference>
<dbReference type="SMART" id="SM00388">
    <property type="entry name" value="HisKA"/>
    <property type="match status" value="1"/>
</dbReference>
<dbReference type="GO" id="GO:0005886">
    <property type="term" value="C:plasma membrane"/>
    <property type="evidence" value="ECO:0007669"/>
    <property type="project" value="UniProtKB-SubCell"/>
</dbReference>
<dbReference type="InterPro" id="IPR003594">
    <property type="entry name" value="HATPase_dom"/>
</dbReference>
<dbReference type="PRINTS" id="PR00344">
    <property type="entry name" value="BCTRLSENSOR"/>
</dbReference>
<dbReference type="InterPro" id="IPR003660">
    <property type="entry name" value="HAMP_dom"/>
</dbReference>
<evidence type="ECO:0000256" key="9">
    <source>
        <dbReference type="ARBA" id="ARBA00023012"/>
    </source>
</evidence>
<dbReference type="Gene3D" id="3.30.565.10">
    <property type="entry name" value="Histidine kinase-like ATPase, C-terminal domain"/>
    <property type="match status" value="1"/>
</dbReference>
<dbReference type="GO" id="GO:0000155">
    <property type="term" value="F:phosphorelay sensor kinase activity"/>
    <property type="evidence" value="ECO:0007669"/>
    <property type="project" value="InterPro"/>
</dbReference>
<keyword evidence="10 11" id="KW-0472">Membrane</keyword>
<keyword evidence="9" id="KW-0902">Two-component regulatory system</keyword>
<evidence type="ECO:0000313" key="15">
    <source>
        <dbReference type="Proteomes" id="UP000238164"/>
    </source>
</evidence>
<reference evidence="14 15" key="1">
    <citation type="submission" date="2018-02" db="EMBL/GenBank/DDBJ databases">
        <authorList>
            <person name="Cohen D.B."/>
            <person name="Kent A.D."/>
        </authorList>
    </citation>
    <scope>NUCLEOTIDE SEQUENCE [LARGE SCALE GENOMIC DNA]</scope>
    <source>
        <strain evidence="14">1</strain>
    </source>
</reference>
<evidence type="ECO:0000259" key="12">
    <source>
        <dbReference type="PROSITE" id="PS50109"/>
    </source>
</evidence>
<dbReference type="Pfam" id="PF02518">
    <property type="entry name" value="HATPase_c"/>
    <property type="match status" value="1"/>
</dbReference>
<evidence type="ECO:0000256" key="10">
    <source>
        <dbReference type="ARBA" id="ARBA00023136"/>
    </source>
</evidence>
<dbReference type="PROSITE" id="PS50885">
    <property type="entry name" value="HAMP"/>
    <property type="match status" value="1"/>
</dbReference>
<dbReference type="Proteomes" id="UP000238164">
    <property type="component" value="Chromosome 1"/>
</dbReference>
<name>A0A2N9JM18_9ACTN</name>
<dbReference type="SUPFAM" id="SSF47384">
    <property type="entry name" value="Homodimeric domain of signal transducing histidine kinase"/>
    <property type="match status" value="1"/>
</dbReference>
<organism evidence="14 15">
    <name type="scientific">Micropruina glycogenica</name>
    <dbReference type="NCBI Taxonomy" id="75385"/>
    <lineage>
        <taxon>Bacteria</taxon>
        <taxon>Bacillati</taxon>
        <taxon>Actinomycetota</taxon>
        <taxon>Actinomycetes</taxon>
        <taxon>Propionibacteriales</taxon>
        <taxon>Nocardioidaceae</taxon>
        <taxon>Micropruina</taxon>
    </lineage>
</organism>
<dbReference type="RefSeq" id="WP_105187095.1">
    <property type="nucleotide sequence ID" value="NZ_BAAAGO010000009.1"/>
</dbReference>
<dbReference type="PANTHER" id="PTHR45436:SF5">
    <property type="entry name" value="SENSOR HISTIDINE KINASE TRCS"/>
    <property type="match status" value="1"/>
</dbReference>
<dbReference type="EMBL" id="LT985188">
    <property type="protein sequence ID" value="SPD88631.1"/>
    <property type="molecule type" value="Genomic_DNA"/>
</dbReference>
<dbReference type="Pfam" id="PF00512">
    <property type="entry name" value="HisKA"/>
    <property type="match status" value="1"/>
</dbReference>
<evidence type="ECO:0000256" key="7">
    <source>
        <dbReference type="ARBA" id="ARBA00022777"/>
    </source>
</evidence>
<dbReference type="KEGG" id="mgg:MPLG2_3601"/>
<dbReference type="AlphaFoldDB" id="A0A2N9JM18"/>
<dbReference type="SUPFAM" id="SSF158472">
    <property type="entry name" value="HAMP domain-like"/>
    <property type="match status" value="1"/>
</dbReference>
<feature type="domain" description="HAMP" evidence="13">
    <location>
        <begin position="169"/>
        <end position="222"/>
    </location>
</feature>
<dbReference type="Gene3D" id="6.10.340.10">
    <property type="match status" value="1"/>
</dbReference>
<dbReference type="FunFam" id="3.30.565.10:FF:000006">
    <property type="entry name" value="Sensor histidine kinase WalK"/>
    <property type="match status" value="1"/>
</dbReference>
<dbReference type="InterPro" id="IPR050428">
    <property type="entry name" value="TCS_sensor_his_kinase"/>
</dbReference>
<comment type="subcellular location">
    <subcellularLocation>
        <location evidence="2">Cell membrane</location>
    </subcellularLocation>
</comment>
<evidence type="ECO:0000256" key="6">
    <source>
        <dbReference type="ARBA" id="ARBA00022692"/>
    </source>
</evidence>
<proteinExistence type="predicted"/>
<accession>A0A2N9JM18</accession>
<dbReference type="Pfam" id="PF00672">
    <property type="entry name" value="HAMP"/>
    <property type="match status" value="1"/>
</dbReference>
<evidence type="ECO:0000256" key="4">
    <source>
        <dbReference type="ARBA" id="ARBA00022553"/>
    </source>
</evidence>
<evidence type="ECO:0000256" key="1">
    <source>
        <dbReference type="ARBA" id="ARBA00000085"/>
    </source>
</evidence>
<dbReference type="Gene3D" id="1.10.287.130">
    <property type="match status" value="1"/>
</dbReference>
<keyword evidence="15" id="KW-1185">Reference proteome</keyword>
<dbReference type="InterPro" id="IPR005467">
    <property type="entry name" value="His_kinase_dom"/>
</dbReference>
<sequence length="450" mass="47455">MTLRRRLLFALFSLALTFGVFGAGVVAVQRHYLIGQVDAQLAGYASSPRLVIGLSGTDRAQVALSEVYVGRLFADGRLVTVFSPTDDPDLLPAVGKGDVLSQPEGRGTTAGQARGVRVVTAPLRTDVQAVFAIPTTQVDQAIAQLAATLTAGGFAVLGVVGLVIWWTYRLGLKPFADLTDAARAITRGERRRRVTPGPSGTEANELARAFNTMLDANQASEERMRRFVADASHELRTPLTTLTGYSSLYTRPATAAGAYGLVDAQGIGDAMRRINAEATRMTRIVNDLFLLNELDAGAAGAGAEVDLGAVLRDVAADIKVIQPERPVQVEAGDGLIVTGDQDRLVQAVTAFTSNALRYTPVTAALTIRGFKVGKQRVRVEVSDGGPGIAAGELPHLYDRFYRADPGRGRGSGGSGLGLAIVAAIVGAHRGQYGVSSVPGQGSVFWFELPT</sequence>
<dbReference type="InterPro" id="IPR036890">
    <property type="entry name" value="HATPase_C_sf"/>
</dbReference>
<keyword evidence="4" id="KW-0597">Phosphoprotein</keyword>
<evidence type="ECO:0000256" key="3">
    <source>
        <dbReference type="ARBA" id="ARBA00012438"/>
    </source>
</evidence>
<evidence type="ECO:0000313" key="14">
    <source>
        <dbReference type="EMBL" id="SPD88631.1"/>
    </source>
</evidence>
<dbReference type="CDD" id="cd00075">
    <property type="entry name" value="HATPase"/>
    <property type="match status" value="1"/>
</dbReference>